<dbReference type="AlphaFoldDB" id="A0A9D6LAC7"/>
<dbReference type="Gene3D" id="3.30.830.10">
    <property type="entry name" value="Metalloenzyme, LuxS/M16 peptidase-like"/>
    <property type="match status" value="2"/>
</dbReference>
<dbReference type="SUPFAM" id="SSF63411">
    <property type="entry name" value="LuxS/MPP-like metallohydrolase"/>
    <property type="match status" value="2"/>
</dbReference>
<comment type="similarity">
    <text evidence="1">Belongs to the peptidase M16 family.</text>
</comment>
<gene>
    <name evidence="4" type="ORF">HY076_04715</name>
</gene>
<dbReference type="InterPro" id="IPR011765">
    <property type="entry name" value="Pept_M16_N"/>
</dbReference>
<evidence type="ECO:0000259" key="3">
    <source>
        <dbReference type="Pfam" id="PF05193"/>
    </source>
</evidence>
<evidence type="ECO:0000256" key="1">
    <source>
        <dbReference type="ARBA" id="ARBA00007261"/>
    </source>
</evidence>
<sequence length="447" mass="49470">MMLFMAGGLEAQTLNVPVEAFTLPNGLRVTIHEDHGAPLVAVNLWYHVGSGREVAGRSGFAHLFEHMLFQGSAHVGVEKHFATVQEAGGTLNGSTNNDRTNYYDLVPSNFLETVLWLESDRMGFLLQALTQAKLDNQRDVVKNERRQNYENRPYGMVPIRLGELLYPEDHPYHWPTIGYPADLSAASVDDVKQFFTQWYHPSNASLVIAGDVNPDEAKRLVTKYFGDLPAGPVVPPYAAKPVTFADDVRDVIEDRVTLPQISVAWHTMPLWAPDDAVCDVAAEIIAQGKSSRLYQRLVYREQTAQTVAAFQSSRELAGVFQINVQAREGTSLVKMEAAIMEELSRLAREGPSDEELTRAKNGAEARGVYQLQTLLGKADRMNSYVTFRGKPDCFNEELENVRKVTAADVQRVLRAYMTRPHVILSVVPTGHKELAASAAPAPPGSAP</sequence>
<dbReference type="PANTHER" id="PTHR11851:SF49">
    <property type="entry name" value="MITOCHONDRIAL-PROCESSING PEPTIDASE SUBUNIT ALPHA"/>
    <property type="match status" value="1"/>
</dbReference>
<dbReference type="PANTHER" id="PTHR11851">
    <property type="entry name" value="METALLOPROTEASE"/>
    <property type="match status" value="1"/>
</dbReference>
<dbReference type="InterPro" id="IPR007863">
    <property type="entry name" value="Peptidase_M16_C"/>
</dbReference>
<organism evidence="4 5">
    <name type="scientific">Eiseniibacteriota bacterium</name>
    <dbReference type="NCBI Taxonomy" id="2212470"/>
    <lineage>
        <taxon>Bacteria</taxon>
        <taxon>Candidatus Eiseniibacteriota</taxon>
    </lineage>
</organism>
<evidence type="ECO:0000259" key="2">
    <source>
        <dbReference type="Pfam" id="PF00675"/>
    </source>
</evidence>
<feature type="domain" description="Peptidase M16 C-terminal" evidence="3">
    <location>
        <begin position="187"/>
        <end position="361"/>
    </location>
</feature>
<dbReference type="EMBL" id="JACQAY010000146">
    <property type="protein sequence ID" value="MBI3539553.1"/>
    <property type="molecule type" value="Genomic_DNA"/>
</dbReference>
<dbReference type="Proteomes" id="UP000807850">
    <property type="component" value="Unassembled WGS sequence"/>
</dbReference>
<feature type="domain" description="Peptidase M16 N-terminal" evidence="2">
    <location>
        <begin position="28"/>
        <end position="149"/>
    </location>
</feature>
<dbReference type="Pfam" id="PF00675">
    <property type="entry name" value="Peptidase_M16"/>
    <property type="match status" value="1"/>
</dbReference>
<name>A0A9D6LAC7_UNCEI</name>
<evidence type="ECO:0000313" key="4">
    <source>
        <dbReference type="EMBL" id="MBI3539553.1"/>
    </source>
</evidence>
<evidence type="ECO:0000313" key="5">
    <source>
        <dbReference type="Proteomes" id="UP000807850"/>
    </source>
</evidence>
<reference evidence="4" key="1">
    <citation type="submission" date="2020-07" db="EMBL/GenBank/DDBJ databases">
        <title>Huge and variable diversity of episymbiotic CPR bacteria and DPANN archaea in groundwater ecosystems.</title>
        <authorList>
            <person name="He C.Y."/>
            <person name="Keren R."/>
            <person name="Whittaker M."/>
            <person name="Farag I.F."/>
            <person name="Doudna J."/>
            <person name="Cate J.H.D."/>
            <person name="Banfield J.F."/>
        </authorList>
    </citation>
    <scope>NUCLEOTIDE SEQUENCE</scope>
    <source>
        <strain evidence="4">NC_groundwater_928_Pr1_S-0.2um_72_17</strain>
    </source>
</reference>
<dbReference type="GO" id="GO:0046872">
    <property type="term" value="F:metal ion binding"/>
    <property type="evidence" value="ECO:0007669"/>
    <property type="project" value="InterPro"/>
</dbReference>
<dbReference type="InterPro" id="IPR011249">
    <property type="entry name" value="Metalloenz_LuxS/M16"/>
</dbReference>
<protein>
    <submittedName>
        <fullName evidence="4">Insulinase family protein</fullName>
    </submittedName>
</protein>
<dbReference type="InterPro" id="IPR050361">
    <property type="entry name" value="MPP/UQCRC_Complex"/>
</dbReference>
<comment type="caution">
    <text evidence="4">The sequence shown here is derived from an EMBL/GenBank/DDBJ whole genome shotgun (WGS) entry which is preliminary data.</text>
</comment>
<dbReference type="Pfam" id="PF05193">
    <property type="entry name" value="Peptidase_M16_C"/>
    <property type="match status" value="1"/>
</dbReference>
<proteinExistence type="inferred from homology"/>
<accession>A0A9D6LAC7</accession>